<dbReference type="SMART" id="SM00883">
    <property type="entry name" value="Cpn10"/>
    <property type="match status" value="1"/>
</dbReference>
<dbReference type="InterPro" id="IPR011032">
    <property type="entry name" value="GroES-like_sf"/>
</dbReference>
<proteinExistence type="inferred from homology"/>
<dbReference type="AlphaFoldDB" id="A0A6J6RMW0"/>
<dbReference type="GO" id="GO:0051087">
    <property type="term" value="F:protein-folding chaperone binding"/>
    <property type="evidence" value="ECO:0007669"/>
    <property type="project" value="TreeGrafter"/>
</dbReference>
<organism evidence="3">
    <name type="scientific">freshwater metagenome</name>
    <dbReference type="NCBI Taxonomy" id="449393"/>
    <lineage>
        <taxon>unclassified sequences</taxon>
        <taxon>metagenomes</taxon>
        <taxon>ecological metagenomes</taxon>
    </lineage>
</organism>
<dbReference type="GO" id="GO:0046872">
    <property type="term" value="F:metal ion binding"/>
    <property type="evidence" value="ECO:0007669"/>
    <property type="project" value="TreeGrafter"/>
</dbReference>
<dbReference type="GO" id="GO:0051082">
    <property type="term" value="F:unfolded protein binding"/>
    <property type="evidence" value="ECO:0007669"/>
    <property type="project" value="TreeGrafter"/>
</dbReference>
<dbReference type="SUPFAM" id="SSF50129">
    <property type="entry name" value="GroES-like"/>
    <property type="match status" value="1"/>
</dbReference>
<dbReference type="Pfam" id="PF00166">
    <property type="entry name" value="Cpn10"/>
    <property type="match status" value="1"/>
</dbReference>
<comment type="similarity">
    <text evidence="1">Belongs to the GroES chaperonin family.</text>
</comment>
<dbReference type="PANTHER" id="PTHR10772:SF58">
    <property type="entry name" value="CO-CHAPERONIN GROES"/>
    <property type="match status" value="1"/>
</dbReference>
<dbReference type="InterPro" id="IPR020818">
    <property type="entry name" value="Chaperonin_GroES"/>
</dbReference>
<dbReference type="InterPro" id="IPR037124">
    <property type="entry name" value="Chaperonin_GroES_sf"/>
</dbReference>
<accession>A0A6J6RMW0</accession>
<dbReference type="CDD" id="cd00320">
    <property type="entry name" value="cpn10"/>
    <property type="match status" value="1"/>
</dbReference>
<dbReference type="PRINTS" id="PR00297">
    <property type="entry name" value="CHAPERONIN10"/>
</dbReference>
<evidence type="ECO:0000256" key="1">
    <source>
        <dbReference type="ARBA" id="ARBA00006975"/>
    </source>
</evidence>
<gene>
    <name evidence="3" type="ORF">UFOPK2602_01932</name>
</gene>
<dbReference type="GO" id="GO:0005524">
    <property type="term" value="F:ATP binding"/>
    <property type="evidence" value="ECO:0007669"/>
    <property type="project" value="InterPro"/>
</dbReference>
<sequence length="293" mass="31489">MPRSGGRWGVLVVLGDEQVLGATGCGRGGRASHDPEWWGYCEPCGNRRVVHIERHHRAERIAREHERSGAELGAGGLERRKHIEAFVGAAPVGALAGANAAEVEAHRCQPCVVQCPGNGCHHGVEAVASVQRVRVTHHGRAPAAFRHGEVSVQGEAVGGVERQRGELHRRTVPSIVMAGPTVAGPSGGSDQKLPIKMMSDRLLVHIPEKEGERRSTGGILIPATAQISKRLTWAEVVAIGQNVRSAEVGDRVLFSPEDRYEVEVGGLDYIMLRERDIHAVAASRIEASTGLYI</sequence>
<dbReference type="EMBL" id="CAEZXX010000166">
    <property type="protein sequence ID" value="CAB4723818.1"/>
    <property type="molecule type" value="Genomic_DNA"/>
</dbReference>
<dbReference type="PANTHER" id="PTHR10772">
    <property type="entry name" value="10 KDA HEAT SHOCK PROTEIN"/>
    <property type="match status" value="1"/>
</dbReference>
<evidence type="ECO:0000256" key="2">
    <source>
        <dbReference type="ARBA" id="ARBA00023186"/>
    </source>
</evidence>
<name>A0A6J6RMW0_9ZZZZ</name>
<keyword evidence="2" id="KW-0143">Chaperone</keyword>
<reference evidence="3" key="1">
    <citation type="submission" date="2020-05" db="EMBL/GenBank/DDBJ databases">
        <authorList>
            <person name="Chiriac C."/>
            <person name="Salcher M."/>
            <person name="Ghai R."/>
            <person name="Kavagutti S V."/>
        </authorList>
    </citation>
    <scope>NUCLEOTIDE SEQUENCE</scope>
</reference>
<evidence type="ECO:0000313" key="3">
    <source>
        <dbReference type="EMBL" id="CAB4723818.1"/>
    </source>
</evidence>
<dbReference type="Gene3D" id="2.30.33.40">
    <property type="entry name" value="GroES chaperonin"/>
    <property type="match status" value="1"/>
</dbReference>
<protein>
    <submittedName>
        <fullName evidence="3">Unannotated protein</fullName>
    </submittedName>
</protein>
<dbReference type="GO" id="GO:0044183">
    <property type="term" value="F:protein folding chaperone"/>
    <property type="evidence" value="ECO:0007669"/>
    <property type="project" value="InterPro"/>
</dbReference>